<dbReference type="InterPro" id="IPR008271">
    <property type="entry name" value="Ser/Thr_kinase_AS"/>
</dbReference>
<keyword evidence="13" id="KW-1185">Reference proteome</keyword>
<feature type="compositionally biased region" description="Polar residues" evidence="9">
    <location>
        <begin position="413"/>
        <end position="426"/>
    </location>
</feature>
<comment type="catalytic activity">
    <reaction evidence="7">
        <text>L-threonyl-[protein] + ATP = O-phospho-L-threonyl-[protein] + ADP + H(+)</text>
        <dbReference type="Rhea" id="RHEA:46608"/>
        <dbReference type="Rhea" id="RHEA-COMP:11060"/>
        <dbReference type="Rhea" id="RHEA-COMP:11605"/>
        <dbReference type="ChEBI" id="CHEBI:15378"/>
        <dbReference type="ChEBI" id="CHEBI:30013"/>
        <dbReference type="ChEBI" id="CHEBI:30616"/>
        <dbReference type="ChEBI" id="CHEBI:61977"/>
        <dbReference type="ChEBI" id="CHEBI:456216"/>
        <dbReference type="EC" id="2.7.11.1"/>
    </reaction>
</comment>
<feature type="compositionally biased region" description="Polar residues" evidence="9">
    <location>
        <begin position="1053"/>
        <end position="1063"/>
    </location>
</feature>
<dbReference type="GO" id="GO:0106310">
    <property type="term" value="F:protein serine kinase activity"/>
    <property type="evidence" value="ECO:0007669"/>
    <property type="project" value="RHEA"/>
</dbReference>
<feature type="compositionally biased region" description="Acidic residues" evidence="9">
    <location>
        <begin position="1094"/>
        <end position="1108"/>
    </location>
</feature>
<feature type="region of interest" description="Disordered" evidence="9">
    <location>
        <begin position="1140"/>
        <end position="1301"/>
    </location>
</feature>
<dbReference type="STRING" id="436010.A0A165Z140"/>
<keyword evidence="3" id="KW-0808">Transferase</keyword>
<feature type="region of interest" description="Disordered" evidence="9">
    <location>
        <begin position="933"/>
        <end position="1122"/>
    </location>
</feature>
<dbReference type="Pfam" id="PF00069">
    <property type="entry name" value="Pkinase"/>
    <property type="match status" value="2"/>
</dbReference>
<evidence type="ECO:0000256" key="6">
    <source>
        <dbReference type="ARBA" id="ARBA00022840"/>
    </source>
</evidence>
<feature type="compositionally biased region" description="Polar residues" evidence="9">
    <location>
        <begin position="21"/>
        <end position="30"/>
    </location>
</feature>
<feature type="compositionally biased region" description="Polar residues" evidence="9">
    <location>
        <begin position="187"/>
        <end position="202"/>
    </location>
</feature>
<protein>
    <recommendedName>
        <fullName evidence="1">non-specific serine/threonine protein kinase</fullName>
        <ecNumber evidence="1">2.7.11.1</ecNumber>
    </recommendedName>
</protein>
<dbReference type="EC" id="2.7.11.1" evidence="1"/>
<organism evidence="12 13">
    <name type="scientific">Athelia psychrophila</name>
    <dbReference type="NCBI Taxonomy" id="1759441"/>
    <lineage>
        <taxon>Eukaryota</taxon>
        <taxon>Fungi</taxon>
        <taxon>Dikarya</taxon>
        <taxon>Basidiomycota</taxon>
        <taxon>Agaricomycotina</taxon>
        <taxon>Agaricomycetes</taxon>
        <taxon>Agaricomycetidae</taxon>
        <taxon>Atheliales</taxon>
        <taxon>Atheliaceae</taxon>
        <taxon>Athelia</taxon>
    </lineage>
</organism>
<dbReference type="SUPFAM" id="SSF56112">
    <property type="entry name" value="Protein kinase-like (PK-like)"/>
    <property type="match status" value="1"/>
</dbReference>
<evidence type="ECO:0000256" key="4">
    <source>
        <dbReference type="ARBA" id="ARBA00022741"/>
    </source>
</evidence>
<feature type="compositionally biased region" description="Polar residues" evidence="9">
    <location>
        <begin position="209"/>
        <end position="219"/>
    </location>
</feature>
<dbReference type="PROSITE" id="PS00108">
    <property type="entry name" value="PROTEIN_KINASE_ST"/>
    <property type="match status" value="1"/>
</dbReference>
<dbReference type="OrthoDB" id="63267at2759"/>
<feature type="compositionally biased region" description="Polar residues" evidence="9">
    <location>
        <begin position="1015"/>
        <end position="1026"/>
    </location>
</feature>
<dbReference type="SMART" id="SM00133">
    <property type="entry name" value="S_TK_X"/>
    <property type="match status" value="1"/>
</dbReference>
<name>A0A165Z140_9AGAM</name>
<feature type="compositionally biased region" description="Polar residues" evidence="9">
    <location>
        <begin position="1203"/>
        <end position="1260"/>
    </location>
</feature>
<feature type="region of interest" description="Disordered" evidence="9">
    <location>
        <begin position="316"/>
        <end position="508"/>
    </location>
</feature>
<dbReference type="EMBL" id="KV417686">
    <property type="protein sequence ID" value="KZP10124.1"/>
    <property type="molecule type" value="Genomic_DNA"/>
</dbReference>
<evidence type="ECO:0000256" key="5">
    <source>
        <dbReference type="ARBA" id="ARBA00022777"/>
    </source>
</evidence>
<feature type="compositionally biased region" description="Low complexity" evidence="9">
    <location>
        <begin position="901"/>
        <end position="916"/>
    </location>
</feature>
<dbReference type="GO" id="GO:0004674">
    <property type="term" value="F:protein serine/threonine kinase activity"/>
    <property type="evidence" value="ECO:0007669"/>
    <property type="project" value="UniProtKB-KW"/>
</dbReference>
<keyword evidence="5" id="KW-0418">Kinase</keyword>
<reference evidence="12 13" key="1">
    <citation type="journal article" date="2016" name="Mol. Biol. Evol.">
        <title>Comparative Genomics of Early-Diverging Mushroom-Forming Fungi Provides Insights into the Origins of Lignocellulose Decay Capabilities.</title>
        <authorList>
            <person name="Nagy L.G."/>
            <person name="Riley R."/>
            <person name="Tritt A."/>
            <person name="Adam C."/>
            <person name="Daum C."/>
            <person name="Floudas D."/>
            <person name="Sun H."/>
            <person name="Yadav J.S."/>
            <person name="Pangilinan J."/>
            <person name="Larsson K.H."/>
            <person name="Matsuura K."/>
            <person name="Barry K."/>
            <person name="Labutti K."/>
            <person name="Kuo R."/>
            <person name="Ohm R.A."/>
            <person name="Bhattacharya S.S."/>
            <person name="Shirouzu T."/>
            <person name="Yoshinaga Y."/>
            <person name="Martin F.M."/>
            <person name="Grigoriev I.V."/>
            <person name="Hibbett D.S."/>
        </authorList>
    </citation>
    <scope>NUCLEOTIDE SEQUENCE [LARGE SCALE GENOMIC DNA]</scope>
    <source>
        <strain evidence="12 13">CBS 109695</strain>
    </source>
</reference>
<feature type="compositionally biased region" description="Acidic residues" evidence="9">
    <location>
        <begin position="934"/>
        <end position="949"/>
    </location>
</feature>
<evidence type="ECO:0000259" key="10">
    <source>
        <dbReference type="PROSITE" id="PS50011"/>
    </source>
</evidence>
<feature type="region of interest" description="Disordered" evidence="9">
    <location>
        <begin position="866"/>
        <end position="916"/>
    </location>
</feature>
<keyword evidence="6" id="KW-0067">ATP-binding</keyword>
<feature type="region of interest" description="Disordered" evidence="9">
    <location>
        <begin position="209"/>
        <end position="257"/>
    </location>
</feature>
<dbReference type="SMART" id="SM00220">
    <property type="entry name" value="S_TKc"/>
    <property type="match status" value="1"/>
</dbReference>
<keyword evidence="4" id="KW-0547">Nucleotide-binding</keyword>
<feature type="compositionally biased region" description="Acidic residues" evidence="9">
    <location>
        <begin position="959"/>
        <end position="968"/>
    </location>
</feature>
<evidence type="ECO:0000256" key="1">
    <source>
        <dbReference type="ARBA" id="ARBA00012513"/>
    </source>
</evidence>
<evidence type="ECO:0000256" key="8">
    <source>
        <dbReference type="ARBA" id="ARBA00048679"/>
    </source>
</evidence>
<comment type="catalytic activity">
    <reaction evidence="8">
        <text>L-seryl-[protein] + ATP = O-phospho-L-seryl-[protein] + ADP + H(+)</text>
        <dbReference type="Rhea" id="RHEA:17989"/>
        <dbReference type="Rhea" id="RHEA-COMP:9863"/>
        <dbReference type="Rhea" id="RHEA-COMP:11604"/>
        <dbReference type="ChEBI" id="CHEBI:15378"/>
        <dbReference type="ChEBI" id="CHEBI:29999"/>
        <dbReference type="ChEBI" id="CHEBI:30616"/>
        <dbReference type="ChEBI" id="CHEBI:83421"/>
        <dbReference type="ChEBI" id="CHEBI:456216"/>
        <dbReference type="EC" id="2.7.11.1"/>
    </reaction>
</comment>
<dbReference type="FunFam" id="1.10.510.10:FF:000465">
    <property type="entry name" value="Non-specific serine/threonine protein kinase"/>
    <property type="match status" value="1"/>
</dbReference>
<dbReference type="PROSITE" id="PS51285">
    <property type="entry name" value="AGC_KINASE_CTER"/>
    <property type="match status" value="1"/>
</dbReference>
<dbReference type="CDD" id="cd05123">
    <property type="entry name" value="STKc_AGC"/>
    <property type="match status" value="1"/>
</dbReference>
<dbReference type="InterPro" id="IPR000961">
    <property type="entry name" value="AGC-kinase_C"/>
</dbReference>
<evidence type="ECO:0000313" key="13">
    <source>
        <dbReference type="Proteomes" id="UP000076532"/>
    </source>
</evidence>
<proteinExistence type="predicted"/>
<feature type="compositionally biased region" description="Low complexity" evidence="9">
    <location>
        <begin position="1190"/>
        <end position="1202"/>
    </location>
</feature>
<feature type="region of interest" description="Disordered" evidence="9">
    <location>
        <begin position="1"/>
        <end position="82"/>
    </location>
</feature>
<evidence type="ECO:0000256" key="2">
    <source>
        <dbReference type="ARBA" id="ARBA00022527"/>
    </source>
</evidence>
<feature type="compositionally biased region" description="Polar residues" evidence="9">
    <location>
        <begin position="464"/>
        <end position="488"/>
    </location>
</feature>
<dbReference type="PROSITE" id="PS50011">
    <property type="entry name" value="PROTEIN_KINASE_DOM"/>
    <property type="match status" value="1"/>
</dbReference>
<feature type="compositionally biased region" description="Basic and acidic residues" evidence="9">
    <location>
        <begin position="881"/>
        <end position="894"/>
    </location>
</feature>
<dbReference type="InterPro" id="IPR045270">
    <property type="entry name" value="STKc_AGC"/>
</dbReference>
<feature type="compositionally biased region" description="Acidic residues" evidence="9">
    <location>
        <begin position="866"/>
        <end position="880"/>
    </location>
</feature>
<evidence type="ECO:0000259" key="11">
    <source>
        <dbReference type="PROSITE" id="PS51285"/>
    </source>
</evidence>
<feature type="domain" description="Protein kinase" evidence="10">
    <location>
        <begin position="517"/>
        <end position="826"/>
    </location>
</feature>
<accession>A0A165Z140</accession>
<dbReference type="InterPro" id="IPR011009">
    <property type="entry name" value="Kinase-like_dom_sf"/>
</dbReference>
<feature type="compositionally biased region" description="Polar residues" evidence="9">
    <location>
        <begin position="227"/>
        <end position="239"/>
    </location>
</feature>
<dbReference type="Proteomes" id="UP000076532">
    <property type="component" value="Unassembled WGS sequence"/>
</dbReference>
<gene>
    <name evidence="12" type="ORF">FIBSPDRAFT_900004</name>
</gene>
<feature type="compositionally biased region" description="Low complexity" evidence="9">
    <location>
        <begin position="979"/>
        <end position="992"/>
    </location>
</feature>
<feature type="region of interest" description="Disordered" evidence="9">
    <location>
        <begin position="183"/>
        <end position="202"/>
    </location>
</feature>
<feature type="compositionally biased region" description="Polar residues" evidence="9">
    <location>
        <begin position="246"/>
        <end position="257"/>
    </location>
</feature>
<evidence type="ECO:0000256" key="7">
    <source>
        <dbReference type="ARBA" id="ARBA00047899"/>
    </source>
</evidence>
<feature type="compositionally biased region" description="Low complexity" evidence="9">
    <location>
        <begin position="38"/>
        <end position="47"/>
    </location>
</feature>
<keyword evidence="2" id="KW-0723">Serine/threonine-protein kinase</keyword>
<evidence type="ECO:0000256" key="9">
    <source>
        <dbReference type="SAM" id="MobiDB-lite"/>
    </source>
</evidence>
<feature type="domain" description="AGC-kinase C-terminal" evidence="11">
    <location>
        <begin position="827"/>
        <end position="935"/>
    </location>
</feature>
<dbReference type="GO" id="GO:0005524">
    <property type="term" value="F:ATP binding"/>
    <property type="evidence" value="ECO:0007669"/>
    <property type="project" value="UniProtKB-KW"/>
</dbReference>
<dbReference type="InterPro" id="IPR000719">
    <property type="entry name" value="Prot_kinase_dom"/>
</dbReference>
<dbReference type="FunFam" id="1.10.510.10:FF:000294">
    <property type="entry name" value="Serine/threonine-protein kinase OXI1"/>
    <property type="match status" value="1"/>
</dbReference>
<dbReference type="Gene3D" id="1.10.510.10">
    <property type="entry name" value="Transferase(Phosphotransferase) domain 1"/>
    <property type="match status" value="2"/>
</dbReference>
<evidence type="ECO:0000256" key="3">
    <source>
        <dbReference type="ARBA" id="ARBA00022679"/>
    </source>
</evidence>
<dbReference type="FunFam" id="3.30.200.20:FF:000743">
    <property type="entry name" value="Non-specific serine/threonine protein kinase"/>
    <property type="match status" value="1"/>
</dbReference>
<dbReference type="Gene3D" id="3.30.200.20">
    <property type="entry name" value="Phosphorylase Kinase, domain 1"/>
    <property type="match status" value="2"/>
</dbReference>
<feature type="region of interest" description="Disordered" evidence="9">
    <location>
        <begin position="113"/>
        <end position="137"/>
    </location>
</feature>
<dbReference type="PANTHER" id="PTHR24351">
    <property type="entry name" value="RIBOSOMAL PROTEIN S6 KINASE"/>
    <property type="match status" value="1"/>
</dbReference>
<evidence type="ECO:0000313" key="12">
    <source>
        <dbReference type="EMBL" id="KZP10124.1"/>
    </source>
</evidence>
<sequence length="1323" mass="142915">MPAVVPSPEPQHTVQNKKSKTSLGRGNSVVTFKESDDTTPTTPVTTPNSQAKRATFTRKSVDAARSYSHRRKQRQDRSSVNEGAFFEPDAILIAATDENSNPIPTVENMKVADGNRSRRPPVRMDAQDGPWSVSVAETPHDGRSYSLYIKTPTHNLTLTRTAIEVVELDHKLRDSHPNAKLPVLPIDSSTLPTPTTKRKSTFLNTLSRLASPSSKTARNGSRHASGASISTIGPPSNENADPFASFESSGNVDTSALSTGTNANSTITGLAAYLTSISNEPALRNARHWKRFVRVRTDDLESVRVERAIKRVRSDLTSHITPTSPLSPPPSKESPSSTTAQELKETATSSAGEVDLSASAGSLRGAGITEEDEGDGDAITQDGEAASTTEASTLVESDAAPSDVPPGEEADASSLTAGGAFQSSPDAHTEELSPAAAVPPEMHASRIPRSQSADPDKMTRMTRVYTNQEGATSQTGDESSICASTAGDSTKRKKRSRSSDPNKIGKKSQRKVVIDDFEMMRVLGKGCAGKVLLVRYKSTADLYALKAITKRHVLAHQELQHTLTEQAVLKRMAAASRDPFVVKLWWSFHDKENLFLVMDFHPGGDLATQLARWGRLGRDRARFYAAEIVEGVEGLHAAGVIYRDLKPENILIGGDGHIVLTDFGLSKEFANSNASATAPATPSGTGGEFYSATPATVPATPPWMRTEKGQEAVSGWPGQVAGHHDTTSTFCGTAEYLAPEVIQGLPYSYEVDWWSFGTMLYEMLTGITPFWANNHSDMYVRVLQDELHFPDDRAIDQDTKSLIRGLLQRNPALRMCEPRVKRHPYFSMIDWSHVYYKRYIPPYIPPIDPLNASDTQNFDETFLDMEPVLDDPNENVETDTDQERDQTDTDRTDGEDSITTPSQSRSPSVVPVDDGGVDVFDGYSFKGRHSILIDSDEGEQSEPEAEDDVSLAPQVDAEPPIEDSSLEEAEPKTPEAHQPVLPAEPEPVAESPTLTEPAPATEEPVHAVESVVPTPRTSIDKSTPSIQPEPETEKVVDSSAVAVDTKRAKPKTTRQQAPRTTSKVVKPRREKSGVAALDRDLSDTVDESGGVTEKDEEDEDWDFVEAADGEDRNGAQGPSLFSRGVVDRYRLAVFRKASTPIPAGARSFSGASKASEFEGALAEDSPTSSDKRRGRSGGLTFRKHPRQFLRPKSPSSKRSSTTAKSLGHSTPGSLAMSTNSSPGLLSPAASMNSALPATPSLKSKQSQASVDNKSASSDQSPKPEGVADGAGAADTIKGSPAKSPVTPIDEPEKTKSKKLKMKYKENAEKVLSLFASPRPQPPS</sequence>
<feature type="compositionally biased region" description="Polar residues" evidence="9">
    <location>
        <begin position="386"/>
        <end position="395"/>
    </location>
</feature>